<protein>
    <submittedName>
        <fullName evidence="1">Uncharacterized protein</fullName>
    </submittedName>
</protein>
<sequence length="50" mass="5317">MDSRLRGNDGFRLCRFGESVAHSKFGEGVIVNIEGSGGSNAPHGFPPARE</sequence>
<dbReference type="EMBL" id="JAFBIL020000006">
    <property type="protein sequence ID" value="MBZ2208909.1"/>
    <property type="molecule type" value="Genomic_DNA"/>
</dbReference>
<organism evidence="1 2">
    <name type="scientific">Massilia soli</name>
    <dbReference type="NCBI Taxonomy" id="2792854"/>
    <lineage>
        <taxon>Bacteria</taxon>
        <taxon>Pseudomonadati</taxon>
        <taxon>Pseudomonadota</taxon>
        <taxon>Betaproteobacteria</taxon>
        <taxon>Burkholderiales</taxon>
        <taxon>Oxalobacteraceae</taxon>
        <taxon>Telluria group</taxon>
        <taxon>Massilia</taxon>
    </lineage>
</organism>
<evidence type="ECO:0000313" key="1">
    <source>
        <dbReference type="EMBL" id="MBZ2208909.1"/>
    </source>
</evidence>
<name>A0ABS7SSI1_9BURK</name>
<comment type="caution">
    <text evidence="1">The sequence shown here is derived from an EMBL/GenBank/DDBJ whole genome shotgun (WGS) entry which is preliminary data.</text>
</comment>
<evidence type="ECO:0000313" key="2">
    <source>
        <dbReference type="Proteomes" id="UP000809349"/>
    </source>
</evidence>
<reference evidence="1 2" key="1">
    <citation type="submission" date="2021-01" db="EMBL/GenBank/DDBJ databases">
        <authorList>
            <person name="Ruan W."/>
            <person name="Khan S.A."/>
            <person name="Jeon C.O."/>
        </authorList>
    </citation>
    <scope>NUCLEOTIDE SEQUENCE [LARGE SCALE GENOMIC DNA]</scope>
    <source>
        <strain evidence="1 2">R798</strain>
    </source>
</reference>
<reference evidence="1 2" key="2">
    <citation type="submission" date="2021-08" db="EMBL/GenBank/DDBJ databases">
        <title>Massilia sp. R798.</title>
        <authorList>
            <person name="Baek J.H."/>
            <person name="Jung H.S."/>
            <person name="Kim K.R."/>
            <person name="Jeon C.O."/>
        </authorList>
    </citation>
    <scope>NUCLEOTIDE SEQUENCE [LARGE SCALE GENOMIC DNA]</scope>
    <source>
        <strain evidence="1 2">R798</strain>
    </source>
</reference>
<dbReference type="Proteomes" id="UP000809349">
    <property type="component" value="Unassembled WGS sequence"/>
</dbReference>
<accession>A0ABS7SSI1</accession>
<keyword evidence="2" id="KW-1185">Reference proteome</keyword>
<gene>
    <name evidence="1" type="ORF">I4X03_016700</name>
</gene>
<proteinExistence type="predicted"/>
<dbReference type="RefSeq" id="WP_223469380.1">
    <property type="nucleotide sequence ID" value="NZ_JAFBIL020000006.1"/>
</dbReference>